<feature type="domain" description="HTH lysR-type" evidence="5">
    <location>
        <begin position="1"/>
        <end position="58"/>
    </location>
</feature>
<dbReference type="InterPro" id="IPR005119">
    <property type="entry name" value="LysR_subst-bd"/>
</dbReference>
<dbReference type="InterPro" id="IPR000847">
    <property type="entry name" value="LysR_HTH_N"/>
</dbReference>
<dbReference type="GO" id="GO:0000976">
    <property type="term" value="F:transcription cis-regulatory region binding"/>
    <property type="evidence" value="ECO:0007669"/>
    <property type="project" value="TreeGrafter"/>
</dbReference>
<accession>A0A844FJB9</accession>
<name>A0A844FJB9_9FIRM</name>
<dbReference type="Pfam" id="PF03466">
    <property type="entry name" value="LysR_substrate"/>
    <property type="match status" value="1"/>
</dbReference>
<evidence type="ECO:0000259" key="5">
    <source>
        <dbReference type="PROSITE" id="PS50931"/>
    </source>
</evidence>
<evidence type="ECO:0000256" key="3">
    <source>
        <dbReference type="ARBA" id="ARBA00023125"/>
    </source>
</evidence>
<dbReference type="InterPro" id="IPR036390">
    <property type="entry name" value="WH_DNA-bd_sf"/>
</dbReference>
<keyword evidence="2" id="KW-0805">Transcription regulation</keyword>
<evidence type="ECO:0000313" key="7">
    <source>
        <dbReference type="Proteomes" id="UP000462760"/>
    </source>
</evidence>
<evidence type="ECO:0000256" key="4">
    <source>
        <dbReference type="ARBA" id="ARBA00023163"/>
    </source>
</evidence>
<dbReference type="PANTHER" id="PTHR30126:SF39">
    <property type="entry name" value="HTH-TYPE TRANSCRIPTIONAL REGULATOR CYSL"/>
    <property type="match status" value="1"/>
</dbReference>
<dbReference type="PANTHER" id="PTHR30126">
    <property type="entry name" value="HTH-TYPE TRANSCRIPTIONAL REGULATOR"/>
    <property type="match status" value="1"/>
</dbReference>
<dbReference type="PROSITE" id="PS50931">
    <property type="entry name" value="HTH_LYSR"/>
    <property type="match status" value="1"/>
</dbReference>
<proteinExistence type="inferred from homology"/>
<dbReference type="SUPFAM" id="SSF46785">
    <property type="entry name" value="Winged helix' DNA-binding domain"/>
    <property type="match status" value="1"/>
</dbReference>
<evidence type="ECO:0000256" key="2">
    <source>
        <dbReference type="ARBA" id="ARBA00023015"/>
    </source>
</evidence>
<sequence length="308" mass="35064">MTIRHLRIFVAVATVGKMCDAADQLFLSQPTVSQAIKELEEHYEVLLFERLGKKLYITDAGEKLLKYAKNILTEFDNIEKRMLEMSSKKSLSIGATITIGNCILPYAINDIKEVYPDIHISSCISNTKVIEEKLLTSELDIAMIEGNISDPNLISIPFLKDSLVLACNSKHKLAKKEELTIEDLKNTNFVFREKGSGTRELFEDYIQKSKIPINVVLQSNCPGSIKNAILINNFASVISIRLIEEEILNGDITIFRCSKNLLDRTFKIVYHKDKFIDSVMNDFINILKNYEDSHRLDNLPSKKLLVFK</sequence>
<evidence type="ECO:0000313" key="6">
    <source>
        <dbReference type="EMBL" id="MSS44008.1"/>
    </source>
</evidence>
<dbReference type="Gene3D" id="3.40.190.290">
    <property type="match status" value="1"/>
</dbReference>
<keyword evidence="4" id="KW-0804">Transcription</keyword>
<dbReference type="InterPro" id="IPR036388">
    <property type="entry name" value="WH-like_DNA-bd_sf"/>
</dbReference>
<dbReference type="PRINTS" id="PR00039">
    <property type="entry name" value="HTHLYSR"/>
</dbReference>
<gene>
    <name evidence="6" type="ORF">FYJ27_09755</name>
</gene>
<evidence type="ECO:0000256" key="1">
    <source>
        <dbReference type="ARBA" id="ARBA00009437"/>
    </source>
</evidence>
<dbReference type="Gene3D" id="1.10.10.10">
    <property type="entry name" value="Winged helix-like DNA-binding domain superfamily/Winged helix DNA-binding domain"/>
    <property type="match status" value="1"/>
</dbReference>
<dbReference type="OrthoDB" id="9785745at2"/>
<comment type="caution">
    <text evidence="6">The sequence shown here is derived from an EMBL/GenBank/DDBJ whole genome shotgun (WGS) entry which is preliminary data.</text>
</comment>
<dbReference type="AlphaFoldDB" id="A0A844FJB9"/>
<dbReference type="GO" id="GO:0003700">
    <property type="term" value="F:DNA-binding transcription factor activity"/>
    <property type="evidence" value="ECO:0007669"/>
    <property type="project" value="InterPro"/>
</dbReference>
<organism evidence="6 7">
    <name type="scientific">Anaerosalibacter bizertensis</name>
    <dbReference type="NCBI Taxonomy" id="932217"/>
    <lineage>
        <taxon>Bacteria</taxon>
        <taxon>Bacillati</taxon>
        <taxon>Bacillota</taxon>
        <taxon>Tissierellia</taxon>
        <taxon>Tissierellales</taxon>
        <taxon>Sporanaerobacteraceae</taxon>
        <taxon>Anaerosalibacter</taxon>
    </lineage>
</organism>
<reference evidence="6 7" key="1">
    <citation type="submission" date="2019-08" db="EMBL/GenBank/DDBJ databases">
        <title>In-depth cultivation of the pig gut microbiome towards novel bacterial diversity and tailored functional studies.</title>
        <authorList>
            <person name="Wylensek D."/>
            <person name="Hitch T.C.A."/>
            <person name="Clavel T."/>
        </authorList>
    </citation>
    <scope>NUCLEOTIDE SEQUENCE [LARGE SCALE GENOMIC DNA]</scope>
    <source>
        <strain evidence="6 7">Med78-601-WT-4W-RMD-3</strain>
    </source>
</reference>
<dbReference type="FunFam" id="1.10.10.10:FF:000001">
    <property type="entry name" value="LysR family transcriptional regulator"/>
    <property type="match status" value="1"/>
</dbReference>
<dbReference type="Proteomes" id="UP000462760">
    <property type="component" value="Unassembled WGS sequence"/>
</dbReference>
<comment type="similarity">
    <text evidence="1">Belongs to the LysR transcriptional regulatory family.</text>
</comment>
<protein>
    <submittedName>
        <fullName evidence="6">LysR family transcriptional regulator</fullName>
    </submittedName>
</protein>
<dbReference type="SUPFAM" id="SSF53850">
    <property type="entry name" value="Periplasmic binding protein-like II"/>
    <property type="match status" value="1"/>
</dbReference>
<dbReference type="Pfam" id="PF00126">
    <property type="entry name" value="HTH_1"/>
    <property type="match status" value="1"/>
</dbReference>
<dbReference type="EMBL" id="VULR01000014">
    <property type="protein sequence ID" value="MSS44008.1"/>
    <property type="molecule type" value="Genomic_DNA"/>
</dbReference>
<dbReference type="RefSeq" id="WP_154484682.1">
    <property type="nucleotide sequence ID" value="NZ_VULR01000014.1"/>
</dbReference>
<keyword evidence="3" id="KW-0238">DNA-binding</keyword>